<feature type="region of interest" description="Disordered" evidence="1">
    <location>
        <begin position="158"/>
        <end position="183"/>
    </location>
</feature>
<dbReference type="EMBL" id="JAADJG010000366">
    <property type="protein sequence ID" value="KAF4447965.1"/>
    <property type="molecule type" value="Genomic_DNA"/>
</dbReference>
<feature type="compositionally biased region" description="Basic and acidic residues" evidence="1">
    <location>
        <begin position="15"/>
        <end position="25"/>
    </location>
</feature>
<reference evidence="2" key="1">
    <citation type="submission" date="2020-01" db="EMBL/GenBank/DDBJ databases">
        <title>Identification and distribution of gene clusters putatively required for synthesis of sphingolipid metabolism inhibitors in phylogenetically diverse species of the filamentous fungus Fusarium.</title>
        <authorList>
            <person name="Kim H.-S."/>
            <person name="Busman M."/>
            <person name="Brown D.W."/>
            <person name="Divon H."/>
            <person name="Uhlig S."/>
            <person name="Proctor R.H."/>
        </authorList>
    </citation>
    <scope>NUCLEOTIDE SEQUENCE</scope>
    <source>
        <strain evidence="2">NRRL 53441</strain>
    </source>
</reference>
<organism evidence="2 3">
    <name type="scientific">Fusarium austroafricanum</name>
    <dbReference type="NCBI Taxonomy" id="2364996"/>
    <lineage>
        <taxon>Eukaryota</taxon>
        <taxon>Fungi</taxon>
        <taxon>Dikarya</taxon>
        <taxon>Ascomycota</taxon>
        <taxon>Pezizomycotina</taxon>
        <taxon>Sordariomycetes</taxon>
        <taxon>Hypocreomycetidae</taxon>
        <taxon>Hypocreales</taxon>
        <taxon>Nectriaceae</taxon>
        <taxon>Fusarium</taxon>
        <taxon>Fusarium concolor species complex</taxon>
    </lineage>
</organism>
<feature type="compositionally biased region" description="Polar residues" evidence="1">
    <location>
        <begin position="125"/>
        <end position="134"/>
    </location>
</feature>
<name>A0A8H4KD08_9HYPO</name>
<evidence type="ECO:0000313" key="2">
    <source>
        <dbReference type="EMBL" id="KAF4447965.1"/>
    </source>
</evidence>
<sequence>MLRQGRGTRQPRTYTDSKRDTRDSEDGVPIASNKNRSELRIHEGMTNPESVYVLEENLRLRDEQEERINRAGKERRTIPQAGLYYVRRPRIQSGSSDEEGDRYDDYDELGPSNRSYNLPRPLSLSRAQTYSRSYENPRDVDVFVGPRHVRREMEYLDHYDDSDGLGPFHRTDKPSRTPSPSIG</sequence>
<comment type="caution">
    <text evidence="2">The sequence shown here is derived from an EMBL/GenBank/DDBJ whole genome shotgun (WGS) entry which is preliminary data.</text>
</comment>
<gene>
    <name evidence="2" type="ORF">F53441_8556</name>
</gene>
<proteinExistence type="predicted"/>
<keyword evidence="3" id="KW-1185">Reference proteome</keyword>
<protein>
    <submittedName>
        <fullName evidence="2">Uncharacterized protein</fullName>
    </submittedName>
</protein>
<feature type="compositionally biased region" description="Acidic residues" evidence="1">
    <location>
        <begin position="96"/>
        <end position="108"/>
    </location>
</feature>
<evidence type="ECO:0000256" key="1">
    <source>
        <dbReference type="SAM" id="MobiDB-lite"/>
    </source>
</evidence>
<feature type="region of interest" description="Disordered" evidence="1">
    <location>
        <begin position="80"/>
        <end position="137"/>
    </location>
</feature>
<feature type="region of interest" description="Disordered" evidence="1">
    <location>
        <begin position="1"/>
        <end position="47"/>
    </location>
</feature>
<accession>A0A8H4KD08</accession>
<dbReference type="AlphaFoldDB" id="A0A8H4KD08"/>
<evidence type="ECO:0000313" key="3">
    <source>
        <dbReference type="Proteomes" id="UP000605986"/>
    </source>
</evidence>
<dbReference type="Proteomes" id="UP000605986">
    <property type="component" value="Unassembled WGS sequence"/>
</dbReference>